<dbReference type="STRING" id="1296121.A0A1A5ZTM7"/>
<evidence type="ECO:0000256" key="1">
    <source>
        <dbReference type="SAM" id="MobiDB-lite"/>
    </source>
</evidence>
<dbReference type="GeneID" id="28972207"/>
<proteinExistence type="predicted"/>
<feature type="compositionally biased region" description="Basic and acidic residues" evidence="1">
    <location>
        <begin position="10"/>
        <end position="22"/>
    </location>
</feature>
<dbReference type="AlphaFoldDB" id="A0A1A5ZTM7"/>
<protein>
    <recommendedName>
        <fullName evidence="2">Methyltransferase domain-containing protein</fullName>
    </recommendedName>
</protein>
<evidence type="ECO:0000313" key="3">
    <source>
        <dbReference type="EMBL" id="OBR81125.1"/>
    </source>
</evidence>
<dbReference type="VEuPathDB" id="FungiDB:I303_08508"/>
<keyword evidence="5" id="KW-1185">Reference proteome</keyword>
<feature type="region of interest" description="Disordered" evidence="1">
    <location>
        <begin position="1"/>
        <end position="28"/>
    </location>
</feature>
<feature type="compositionally biased region" description="Basic and acidic residues" evidence="1">
    <location>
        <begin position="194"/>
        <end position="204"/>
    </location>
</feature>
<evidence type="ECO:0000313" key="5">
    <source>
        <dbReference type="Proteomes" id="UP000078595"/>
    </source>
</evidence>
<feature type="compositionally biased region" description="Gly residues" evidence="1">
    <location>
        <begin position="249"/>
        <end position="259"/>
    </location>
</feature>
<reference evidence="4" key="2">
    <citation type="submission" date="2013-07" db="EMBL/GenBank/DDBJ databases">
        <authorList>
            <consortium name="The Broad Institute Genome Sequencing Platform"/>
            <person name="Cuomo C."/>
            <person name="Litvintseva A."/>
            <person name="Chen Y."/>
            <person name="Heitman J."/>
            <person name="Sun S."/>
            <person name="Springer D."/>
            <person name="Dromer F."/>
            <person name="Young S.K."/>
            <person name="Zeng Q."/>
            <person name="Gargeya S."/>
            <person name="Fitzgerald M."/>
            <person name="Abouelleil A."/>
            <person name="Alvarado L."/>
            <person name="Berlin A.M."/>
            <person name="Chapman S.B."/>
            <person name="Dewar J."/>
            <person name="Goldberg J."/>
            <person name="Griggs A."/>
            <person name="Gujja S."/>
            <person name="Hansen M."/>
            <person name="Howarth C."/>
            <person name="Imamovic A."/>
            <person name="Larimer J."/>
            <person name="McCowan C."/>
            <person name="Murphy C."/>
            <person name="Pearson M."/>
            <person name="Priest M."/>
            <person name="Roberts A."/>
            <person name="Saif S."/>
            <person name="Shea T."/>
            <person name="Sykes S."/>
            <person name="Wortman J."/>
            <person name="Nusbaum C."/>
            <person name="Birren B."/>
        </authorList>
    </citation>
    <scope>NUCLEOTIDE SEQUENCE</scope>
    <source>
        <strain evidence="4">CBS 10117</strain>
    </source>
</reference>
<dbReference type="EMBL" id="KI894038">
    <property type="protein sequence ID" value="OBR81125.1"/>
    <property type="molecule type" value="Genomic_DNA"/>
</dbReference>
<dbReference type="PANTHER" id="PTHR43591:SF24">
    <property type="entry name" value="2-METHOXY-6-POLYPRENYL-1,4-BENZOQUINOL METHYLASE, MITOCHONDRIAL"/>
    <property type="match status" value="1"/>
</dbReference>
<dbReference type="CDD" id="cd02440">
    <property type="entry name" value="AdoMet_MTases"/>
    <property type="match status" value="1"/>
</dbReference>
<name>A0A1A5ZTM7_9TREE</name>
<feature type="region of interest" description="Disordered" evidence="1">
    <location>
        <begin position="194"/>
        <end position="270"/>
    </location>
</feature>
<feature type="compositionally biased region" description="Pro residues" evidence="1">
    <location>
        <begin position="136"/>
        <end position="155"/>
    </location>
</feature>
<gene>
    <name evidence="3" type="ORF">I303_08508</name>
    <name evidence="4" type="ORF">I303_106851</name>
</gene>
<organism evidence="3">
    <name type="scientific">Kwoniella dejecticola CBS 10117</name>
    <dbReference type="NCBI Taxonomy" id="1296121"/>
    <lineage>
        <taxon>Eukaryota</taxon>
        <taxon>Fungi</taxon>
        <taxon>Dikarya</taxon>
        <taxon>Basidiomycota</taxon>
        <taxon>Agaricomycotina</taxon>
        <taxon>Tremellomycetes</taxon>
        <taxon>Tremellales</taxon>
        <taxon>Cryptococcaceae</taxon>
        <taxon>Kwoniella</taxon>
    </lineage>
</organism>
<dbReference type="KEGG" id="kdj:28972207"/>
<feature type="domain" description="Methyltransferase" evidence="2">
    <location>
        <begin position="339"/>
        <end position="439"/>
    </location>
</feature>
<feature type="region of interest" description="Disordered" evidence="1">
    <location>
        <begin position="109"/>
        <end position="166"/>
    </location>
</feature>
<feature type="compositionally biased region" description="Gly residues" evidence="1">
    <location>
        <begin position="122"/>
        <end position="132"/>
    </location>
</feature>
<dbReference type="Gene3D" id="3.40.50.150">
    <property type="entry name" value="Vaccinia Virus protein VP39"/>
    <property type="match status" value="1"/>
</dbReference>
<reference evidence="4" key="3">
    <citation type="submission" date="2024-02" db="EMBL/GenBank/DDBJ databases">
        <title>Comparative genomics of Cryptococcus and Kwoniella reveals pathogenesis evolution and contrasting modes of karyotype evolution via chromosome fusion or intercentromeric recombination.</title>
        <authorList>
            <person name="Coelho M.A."/>
            <person name="David-Palma M."/>
            <person name="Shea T."/>
            <person name="Bowers K."/>
            <person name="McGinley-Smith S."/>
            <person name="Mohammad A.W."/>
            <person name="Gnirke A."/>
            <person name="Yurkov A.M."/>
            <person name="Nowrousian M."/>
            <person name="Sun S."/>
            <person name="Cuomo C.A."/>
            <person name="Heitman J."/>
        </authorList>
    </citation>
    <scope>NUCLEOTIDE SEQUENCE</scope>
    <source>
        <strain evidence="4">CBS 10117</strain>
    </source>
</reference>
<feature type="compositionally biased region" description="Low complexity" evidence="1">
    <location>
        <begin position="223"/>
        <end position="241"/>
    </location>
</feature>
<dbReference type="InterPro" id="IPR029063">
    <property type="entry name" value="SAM-dependent_MTases_sf"/>
</dbReference>
<dbReference type="Proteomes" id="UP000078595">
    <property type="component" value="Chromosome 8"/>
</dbReference>
<feature type="compositionally biased region" description="Polar residues" evidence="1">
    <location>
        <begin position="205"/>
        <end position="220"/>
    </location>
</feature>
<dbReference type="EMBL" id="CP144537">
    <property type="protein sequence ID" value="WWC64242.1"/>
    <property type="molecule type" value="Genomic_DNA"/>
</dbReference>
<dbReference type="InterPro" id="IPR025714">
    <property type="entry name" value="Methyltranfer_dom"/>
</dbReference>
<dbReference type="RefSeq" id="XP_018258967.1">
    <property type="nucleotide sequence ID" value="XM_018411766.1"/>
</dbReference>
<dbReference type="GO" id="GO:0008168">
    <property type="term" value="F:methyltransferase activity"/>
    <property type="evidence" value="ECO:0007669"/>
    <property type="project" value="TreeGrafter"/>
</dbReference>
<accession>A0A1A5ZTM7</accession>
<reference evidence="3" key="1">
    <citation type="submission" date="2013-07" db="EMBL/GenBank/DDBJ databases">
        <title>The Genome Sequence of Cryptococcus dejecticola CBS10117.</title>
        <authorList>
            <consortium name="The Broad Institute Genome Sequencing Platform"/>
            <person name="Cuomo C."/>
            <person name="Litvintseva A."/>
            <person name="Chen Y."/>
            <person name="Heitman J."/>
            <person name="Sun S."/>
            <person name="Springer D."/>
            <person name="Dromer F."/>
            <person name="Young S.K."/>
            <person name="Zeng Q."/>
            <person name="Gargeya S."/>
            <person name="Fitzgerald M."/>
            <person name="Abouelleil A."/>
            <person name="Alvarado L."/>
            <person name="Berlin A.M."/>
            <person name="Chapman S.B."/>
            <person name="Dewar J."/>
            <person name="Goldberg J."/>
            <person name="Griggs A."/>
            <person name="Gujja S."/>
            <person name="Hansen M."/>
            <person name="Howarth C."/>
            <person name="Imamovic A."/>
            <person name="Larimer J."/>
            <person name="McCowan C."/>
            <person name="Murphy C."/>
            <person name="Pearson M."/>
            <person name="Priest M."/>
            <person name="Roberts A."/>
            <person name="Saif S."/>
            <person name="Shea T."/>
            <person name="Sykes S."/>
            <person name="Wortman J."/>
            <person name="Nusbaum C."/>
            <person name="Birren B."/>
        </authorList>
    </citation>
    <scope>NUCLEOTIDE SEQUENCE [LARGE SCALE GENOMIC DNA]</scope>
    <source>
        <strain evidence="3">CBS 10117</strain>
    </source>
</reference>
<dbReference type="Pfam" id="PF13847">
    <property type="entry name" value="Methyltransf_31"/>
    <property type="match status" value="1"/>
</dbReference>
<dbReference type="PANTHER" id="PTHR43591">
    <property type="entry name" value="METHYLTRANSFERASE"/>
    <property type="match status" value="1"/>
</dbReference>
<dbReference type="OrthoDB" id="2013972at2759"/>
<dbReference type="SUPFAM" id="SSF53335">
    <property type="entry name" value="S-adenosyl-L-methionine-dependent methyltransferases"/>
    <property type="match status" value="1"/>
</dbReference>
<sequence length="574" mass="63396">MSKRPNSPPRPEERPTEDEVRARARPRARSYGLGLLLRQNDDGVAVSAAENENGNGNGDGVDRYGRGLPLLYELNYGLRGQSKIPEAKRAYPLCLCYNGVEPITNTSQHTNGEMYMAPEEGGLLGSGSGSGSGWNSPPPRWLPTLPPPPPPPQPHPSSSSPSVDTLPFLQQPLHTRHLAPPYTEIPSALVTSARNDRETMDHSSPRPNSAHTQENRQLSHLGSPAPSSSLDSTLPPLTPTSQHLAHPLGMGGNGFGVQAGGPPSPTGSTFTFTSSMQNAIFREDEGRLYNATQDDYALPADMEEVQRLDIQHHAIRVLVGGNHLPHVGEHLKRNSPLGRDMRILDLGCGTGTWCVEIAREFPEAEVIGIDLVPIQPDNLPDNCSFTIDDITKGLPYPDGTFDLVTGRLLVMGLRDYPSLLTDVARVIKPGGMYVATEPDINLILHDGGPERDMKGWKAWERGLQTAMKTRGTDPHLAPKLHRYFNESGVFEHVEGLRVDWPMTPWSTDPKQRNVGLVMLRDVRQFPDTSRLLIIDAAGIPPHEYDRIKIRFLQEVEMNYKVTWNLWTCWGFKRA</sequence>
<evidence type="ECO:0000259" key="2">
    <source>
        <dbReference type="Pfam" id="PF13847"/>
    </source>
</evidence>
<evidence type="ECO:0000313" key="4">
    <source>
        <dbReference type="EMBL" id="WWC64242.1"/>
    </source>
</evidence>